<evidence type="ECO:0000256" key="2">
    <source>
        <dbReference type="ARBA" id="ARBA00022833"/>
    </source>
</evidence>
<dbReference type="InterPro" id="IPR051430">
    <property type="entry name" value="Fungal_TF_Env_Response"/>
</dbReference>
<dbReference type="GO" id="GO:0001228">
    <property type="term" value="F:DNA-binding transcription activator activity, RNA polymerase II-specific"/>
    <property type="evidence" value="ECO:0007669"/>
    <property type="project" value="TreeGrafter"/>
</dbReference>
<evidence type="ECO:0000256" key="1">
    <source>
        <dbReference type="ARBA" id="ARBA00022723"/>
    </source>
</evidence>
<reference evidence="9" key="1">
    <citation type="submission" date="2016-05" db="EMBL/GenBank/DDBJ databases">
        <title>Comparative genomics of biotechnologically important yeasts.</title>
        <authorList>
            <consortium name="DOE Joint Genome Institute"/>
            <person name="Riley R."/>
            <person name="Haridas S."/>
            <person name="Wolfe K.H."/>
            <person name="Lopes M.R."/>
            <person name="Hittinger C.T."/>
            <person name="Goker M."/>
            <person name="Salamov A."/>
            <person name="Wisecaver J."/>
            <person name="Long T.M."/>
            <person name="Aerts A.L."/>
            <person name="Barry K."/>
            <person name="Choi C."/>
            <person name="Clum A."/>
            <person name="Coughlan A.Y."/>
            <person name="Deshpande S."/>
            <person name="Douglass A.P."/>
            <person name="Hanson S.J."/>
            <person name="Klenk H.-P."/>
            <person name="Labutti K."/>
            <person name="Lapidus A."/>
            <person name="Lindquist E."/>
            <person name="Lipzen A."/>
            <person name="Meier-Kolthoff J.P."/>
            <person name="Ohm R.A."/>
            <person name="Otillar R.P."/>
            <person name="Pangilinan J."/>
            <person name="Peng Y."/>
            <person name="Rokas A."/>
            <person name="Rosa C.A."/>
            <person name="Scheuner C."/>
            <person name="Sibirny A.A."/>
            <person name="Slot J.C."/>
            <person name="Stielow J.B."/>
            <person name="Sun H."/>
            <person name="Kurtzman C.P."/>
            <person name="Blackwell M."/>
            <person name="Grigoriev I.V."/>
            <person name="Jeffries T.W."/>
        </authorList>
    </citation>
    <scope>NUCLEOTIDE SEQUENCE [LARGE SCALE GENOMIC DNA]</scope>
    <source>
        <strain evidence="9">NRRL Y-2460</strain>
    </source>
</reference>
<keyword evidence="6" id="KW-0539">Nucleus</keyword>
<dbReference type="Gene3D" id="4.10.240.10">
    <property type="entry name" value="Zn(2)-C6 fungal-type DNA-binding domain"/>
    <property type="match status" value="1"/>
</dbReference>
<proteinExistence type="predicted"/>
<dbReference type="PANTHER" id="PTHR31944">
    <property type="entry name" value="HEME-RESPONSIVE ZINC FINGER TRANSCRIPTION FACTOR HAP1"/>
    <property type="match status" value="1"/>
</dbReference>
<evidence type="ECO:0000256" key="3">
    <source>
        <dbReference type="ARBA" id="ARBA00023015"/>
    </source>
</evidence>
<evidence type="ECO:0000256" key="5">
    <source>
        <dbReference type="ARBA" id="ARBA00023163"/>
    </source>
</evidence>
<dbReference type="OrthoDB" id="427480at2759"/>
<evidence type="ECO:0000313" key="9">
    <source>
        <dbReference type="Proteomes" id="UP000094236"/>
    </source>
</evidence>
<keyword evidence="1" id="KW-0479">Metal-binding</keyword>
<feature type="domain" description="Zn(2)-C6 fungal-type" evidence="7">
    <location>
        <begin position="8"/>
        <end position="41"/>
    </location>
</feature>
<keyword evidence="5" id="KW-0804">Transcription</keyword>
<dbReference type="GO" id="GO:0008270">
    <property type="term" value="F:zinc ion binding"/>
    <property type="evidence" value="ECO:0007669"/>
    <property type="project" value="InterPro"/>
</dbReference>
<dbReference type="PANTHER" id="PTHR31944:SF131">
    <property type="entry name" value="HEME-RESPONSIVE ZINC FINGER TRANSCRIPTION FACTOR HAP1"/>
    <property type="match status" value="1"/>
</dbReference>
<keyword evidence="2" id="KW-0862">Zinc</keyword>
<dbReference type="InterPro" id="IPR001138">
    <property type="entry name" value="Zn2Cys6_DnaBD"/>
</dbReference>
<keyword evidence="9" id="KW-1185">Reference proteome</keyword>
<keyword evidence="4" id="KW-0238">DNA-binding</keyword>
<dbReference type="PROSITE" id="PS50048">
    <property type="entry name" value="ZN2_CY6_FUNGAL_2"/>
    <property type="match status" value="1"/>
</dbReference>
<sequence>KRKRLSISCNTCRKRKIKCDRNRPICGSCKKNNVPTHLCIYDDSPWVSSLVKEQNLHNEIHSLKLKNQKLKE</sequence>
<dbReference type="Pfam" id="PF00172">
    <property type="entry name" value="Zn_clus"/>
    <property type="match status" value="1"/>
</dbReference>
<dbReference type="Proteomes" id="UP000094236">
    <property type="component" value="Unassembled WGS sequence"/>
</dbReference>
<evidence type="ECO:0000256" key="4">
    <source>
        <dbReference type="ARBA" id="ARBA00023125"/>
    </source>
</evidence>
<name>A0A1E4TUX0_PACTA</name>
<dbReference type="EMBL" id="KV454014">
    <property type="protein sequence ID" value="ODV95519.1"/>
    <property type="molecule type" value="Genomic_DNA"/>
</dbReference>
<protein>
    <recommendedName>
        <fullName evidence="7">Zn(2)-C6 fungal-type domain-containing protein</fullName>
    </recommendedName>
</protein>
<accession>A0A1E4TUX0</accession>
<dbReference type="SUPFAM" id="SSF57701">
    <property type="entry name" value="Zn2/Cys6 DNA-binding domain"/>
    <property type="match status" value="1"/>
</dbReference>
<feature type="non-terminal residue" evidence="8">
    <location>
        <position position="72"/>
    </location>
</feature>
<gene>
    <name evidence="8" type="ORF">PACTADRAFT_30242</name>
</gene>
<organism evidence="8 9">
    <name type="scientific">Pachysolen tannophilus NRRL Y-2460</name>
    <dbReference type="NCBI Taxonomy" id="669874"/>
    <lineage>
        <taxon>Eukaryota</taxon>
        <taxon>Fungi</taxon>
        <taxon>Dikarya</taxon>
        <taxon>Ascomycota</taxon>
        <taxon>Saccharomycotina</taxon>
        <taxon>Pichiomycetes</taxon>
        <taxon>Pachysolenaceae</taxon>
        <taxon>Pachysolen</taxon>
    </lineage>
</organism>
<dbReference type="GO" id="GO:0005634">
    <property type="term" value="C:nucleus"/>
    <property type="evidence" value="ECO:0007669"/>
    <property type="project" value="TreeGrafter"/>
</dbReference>
<dbReference type="AlphaFoldDB" id="A0A1E4TUX0"/>
<dbReference type="InterPro" id="IPR036864">
    <property type="entry name" value="Zn2-C6_fun-type_DNA-bd_sf"/>
</dbReference>
<dbReference type="GO" id="GO:0000978">
    <property type="term" value="F:RNA polymerase II cis-regulatory region sequence-specific DNA binding"/>
    <property type="evidence" value="ECO:0007669"/>
    <property type="project" value="TreeGrafter"/>
</dbReference>
<keyword evidence="3" id="KW-0805">Transcription regulation</keyword>
<evidence type="ECO:0000313" key="8">
    <source>
        <dbReference type="EMBL" id="ODV95519.1"/>
    </source>
</evidence>
<feature type="non-terminal residue" evidence="8">
    <location>
        <position position="1"/>
    </location>
</feature>
<dbReference type="SMART" id="SM00066">
    <property type="entry name" value="GAL4"/>
    <property type="match status" value="1"/>
</dbReference>
<dbReference type="CDD" id="cd00067">
    <property type="entry name" value="GAL4"/>
    <property type="match status" value="1"/>
</dbReference>
<evidence type="ECO:0000259" key="7">
    <source>
        <dbReference type="PROSITE" id="PS50048"/>
    </source>
</evidence>
<evidence type="ECO:0000256" key="6">
    <source>
        <dbReference type="ARBA" id="ARBA00023242"/>
    </source>
</evidence>